<proteinExistence type="inferred from homology"/>
<keyword evidence="5" id="KW-0460">Magnesium</keyword>
<dbReference type="Pfam" id="PF00078">
    <property type="entry name" value="RVT_1"/>
    <property type="match status" value="1"/>
</dbReference>
<protein>
    <recommendedName>
        <fullName evidence="1">RNA-directed DNA polymerase</fullName>
        <ecNumber evidence="1">2.7.7.49</ecNumber>
    </recommendedName>
</protein>
<evidence type="ECO:0000256" key="2">
    <source>
        <dbReference type="ARBA" id="ARBA00022679"/>
    </source>
</evidence>
<evidence type="ECO:0000256" key="1">
    <source>
        <dbReference type="ARBA" id="ARBA00012493"/>
    </source>
</evidence>
<dbReference type="PANTHER" id="PTHR34047">
    <property type="entry name" value="NUCLEAR INTRON MATURASE 1, MITOCHONDRIAL-RELATED"/>
    <property type="match status" value="1"/>
</dbReference>
<dbReference type="SUPFAM" id="SSF56672">
    <property type="entry name" value="DNA/RNA polymerases"/>
    <property type="match status" value="1"/>
</dbReference>
<dbReference type="InterPro" id="IPR000477">
    <property type="entry name" value="RT_dom"/>
</dbReference>
<dbReference type="PROSITE" id="PS50878">
    <property type="entry name" value="RT_POL"/>
    <property type="match status" value="1"/>
</dbReference>
<dbReference type="CDD" id="cd03487">
    <property type="entry name" value="RT_Bac_retron_II"/>
    <property type="match status" value="1"/>
</dbReference>
<name>A0A1H1S2D2_9PSED</name>
<dbReference type="GeneID" id="300206550"/>
<keyword evidence="12" id="KW-1185">Reference proteome</keyword>
<keyword evidence="4" id="KW-0479">Metal-binding</keyword>
<dbReference type="EC" id="2.7.7.49" evidence="1"/>
<keyword evidence="6 11" id="KW-0695">RNA-directed DNA polymerase</keyword>
<dbReference type="GO" id="GO:0051607">
    <property type="term" value="P:defense response to virus"/>
    <property type="evidence" value="ECO:0007669"/>
    <property type="project" value="UniProtKB-KW"/>
</dbReference>
<dbReference type="GO" id="GO:0046872">
    <property type="term" value="F:metal ion binding"/>
    <property type="evidence" value="ECO:0007669"/>
    <property type="project" value="UniProtKB-KW"/>
</dbReference>
<gene>
    <name evidence="11" type="ORF">SAMN05216598_1540</name>
</gene>
<dbReference type="InterPro" id="IPR043502">
    <property type="entry name" value="DNA/RNA_pol_sf"/>
</dbReference>
<dbReference type="PANTHER" id="PTHR34047:SF7">
    <property type="entry name" value="RNA-DIRECTED DNA POLYMERASE"/>
    <property type="match status" value="1"/>
</dbReference>
<evidence type="ECO:0000313" key="11">
    <source>
        <dbReference type="EMBL" id="SDS42141.1"/>
    </source>
</evidence>
<dbReference type="EMBL" id="LT629777">
    <property type="protein sequence ID" value="SDS42141.1"/>
    <property type="molecule type" value="Genomic_DNA"/>
</dbReference>
<evidence type="ECO:0000256" key="4">
    <source>
        <dbReference type="ARBA" id="ARBA00022723"/>
    </source>
</evidence>
<dbReference type="InterPro" id="IPR043128">
    <property type="entry name" value="Rev_trsase/Diguanyl_cyclase"/>
</dbReference>
<accession>A0A1H1S2D2</accession>
<reference evidence="12" key="1">
    <citation type="submission" date="2016-10" db="EMBL/GenBank/DDBJ databases">
        <authorList>
            <person name="Varghese N."/>
            <person name="Submissions S."/>
        </authorList>
    </citation>
    <scope>NUCLEOTIDE SEQUENCE [LARGE SCALE GENOMIC DNA]</scope>
    <source>
        <strain evidence="12">ATCC 23835</strain>
    </source>
</reference>
<dbReference type="GO" id="GO:0003964">
    <property type="term" value="F:RNA-directed DNA polymerase activity"/>
    <property type="evidence" value="ECO:0007669"/>
    <property type="project" value="UniProtKB-KW"/>
</dbReference>
<dbReference type="PRINTS" id="PR00866">
    <property type="entry name" value="RNADNAPOLMS"/>
</dbReference>
<evidence type="ECO:0000256" key="6">
    <source>
        <dbReference type="ARBA" id="ARBA00022918"/>
    </source>
</evidence>
<keyword evidence="3" id="KW-0548">Nucleotidyltransferase</keyword>
<sequence length="323" mass="36782">MVKKELGSIFEAMYHGKHNFQDFLTGNIEPHYKITTLKGMKIYRPDEKLKAYHKFLNLFVFDFLKINKDVVYSYRKGVNVVSAVKKHANNKHFFQTDLKNFFNSIDKELVRNTIHSNLEHIPISNLDKHLDRILELSTVEDKLPIGFSTSPIISNACLQKFDSVLEDYCASEDLIYTRYSDDIILSSGGNTRLYGIEAKVSEILRECFGGKLNLNPSKTKFSSVGNKIKILGMVILPNGTVTIDSKLKNTIEVLLHFYASDKEKFKDRLASESSKLKGENSIGLLQISGYLNYVNTTDPNYLNKLRKKYGSVVVDAFIRGTVK</sequence>
<dbReference type="GO" id="GO:0003723">
    <property type="term" value="F:RNA binding"/>
    <property type="evidence" value="ECO:0007669"/>
    <property type="project" value="InterPro"/>
</dbReference>
<evidence type="ECO:0000259" key="10">
    <source>
        <dbReference type="PROSITE" id="PS50878"/>
    </source>
</evidence>
<evidence type="ECO:0000313" key="12">
    <source>
        <dbReference type="Proteomes" id="UP000199524"/>
    </source>
</evidence>
<comment type="catalytic activity">
    <reaction evidence="9">
        <text>DNA(n) + a 2'-deoxyribonucleoside 5'-triphosphate = DNA(n+1) + diphosphate</text>
        <dbReference type="Rhea" id="RHEA:22508"/>
        <dbReference type="Rhea" id="RHEA-COMP:17339"/>
        <dbReference type="Rhea" id="RHEA-COMP:17340"/>
        <dbReference type="ChEBI" id="CHEBI:33019"/>
        <dbReference type="ChEBI" id="CHEBI:61560"/>
        <dbReference type="ChEBI" id="CHEBI:173112"/>
        <dbReference type="EC" id="2.7.7.49"/>
    </reaction>
</comment>
<comment type="similarity">
    <text evidence="8">Belongs to the bacterial reverse transcriptase family.</text>
</comment>
<keyword evidence="7" id="KW-0051">Antiviral defense</keyword>
<evidence type="ECO:0000256" key="3">
    <source>
        <dbReference type="ARBA" id="ARBA00022695"/>
    </source>
</evidence>
<evidence type="ECO:0000256" key="9">
    <source>
        <dbReference type="ARBA" id="ARBA00048173"/>
    </source>
</evidence>
<organism evidence="11 12">
    <name type="scientific">Pseudomonas asplenii</name>
    <dbReference type="NCBI Taxonomy" id="53407"/>
    <lineage>
        <taxon>Bacteria</taxon>
        <taxon>Pseudomonadati</taxon>
        <taxon>Pseudomonadota</taxon>
        <taxon>Gammaproteobacteria</taxon>
        <taxon>Pseudomonadales</taxon>
        <taxon>Pseudomonadaceae</taxon>
        <taxon>Pseudomonas</taxon>
    </lineage>
</organism>
<evidence type="ECO:0000256" key="5">
    <source>
        <dbReference type="ARBA" id="ARBA00022842"/>
    </source>
</evidence>
<evidence type="ECO:0000256" key="8">
    <source>
        <dbReference type="ARBA" id="ARBA00034120"/>
    </source>
</evidence>
<dbReference type="Gene3D" id="3.30.70.270">
    <property type="match status" value="1"/>
</dbReference>
<dbReference type="RefSeq" id="WP_090203690.1">
    <property type="nucleotide sequence ID" value="NZ_LT629777.1"/>
</dbReference>
<dbReference type="InterPro" id="IPR000123">
    <property type="entry name" value="Reverse_transcriptase_msDNA"/>
</dbReference>
<dbReference type="Proteomes" id="UP000199524">
    <property type="component" value="Chromosome I"/>
</dbReference>
<dbReference type="AlphaFoldDB" id="A0A1H1S2D2"/>
<evidence type="ECO:0000256" key="7">
    <source>
        <dbReference type="ARBA" id="ARBA00023118"/>
    </source>
</evidence>
<feature type="domain" description="Reverse transcriptase" evidence="10">
    <location>
        <begin position="1"/>
        <end position="235"/>
    </location>
</feature>
<dbReference type="InterPro" id="IPR051083">
    <property type="entry name" value="GrpII_Intron_Splice-Mob/Def"/>
</dbReference>
<keyword evidence="2" id="KW-0808">Transferase</keyword>